<evidence type="ECO:0000256" key="1">
    <source>
        <dbReference type="SAM" id="MobiDB-lite"/>
    </source>
</evidence>
<feature type="compositionally biased region" description="Low complexity" evidence="1">
    <location>
        <begin position="15"/>
        <end position="25"/>
    </location>
</feature>
<comment type="caution">
    <text evidence="2">The sequence shown here is derived from an EMBL/GenBank/DDBJ whole genome shotgun (WGS) entry which is preliminary data.</text>
</comment>
<keyword evidence="3" id="KW-1185">Reference proteome</keyword>
<dbReference type="Proteomes" id="UP000241808">
    <property type="component" value="Unassembled WGS sequence"/>
</dbReference>
<sequence>MTDPSTRAPGRRRAPAPAATGLRPTDPQRRWLLRGVDQPGGKLPLFDPEGREVPKATVRACLDAGWAAPWFANPTKPDWLVCRLTAEGYRAIGKEPPPGA</sequence>
<dbReference type="AlphaFoldDB" id="A0A2T4ZIQ5"/>
<proteinExistence type="predicted"/>
<dbReference type="EMBL" id="PZZL01000001">
    <property type="protein sequence ID" value="PTM61844.1"/>
    <property type="molecule type" value="Genomic_DNA"/>
</dbReference>
<reference evidence="2 3" key="1">
    <citation type="submission" date="2018-04" db="EMBL/GenBank/DDBJ databases">
        <title>Genomic Encyclopedia of Archaeal and Bacterial Type Strains, Phase II (KMG-II): from individual species to whole genera.</title>
        <authorList>
            <person name="Goeker M."/>
        </authorList>
    </citation>
    <scope>NUCLEOTIDE SEQUENCE [LARGE SCALE GENOMIC DNA]</scope>
    <source>
        <strain evidence="2 3">DSM 25521</strain>
    </source>
</reference>
<gene>
    <name evidence="2" type="ORF">C8P69_101515</name>
</gene>
<feature type="region of interest" description="Disordered" evidence="1">
    <location>
        <begin position="1"/>
        <end position="29"/>
    </location>
</feature>
<organism evidence="2 3">
    <name type="scientific">Phreatobacter oligotrophus</name>
    <dbReference type="NCBI Taxonomy" id="1122261"/>
    <lineage>
        <taxon>Bacteria</taxon>
        <taxon>Pseudomonadati</taxon>
        <taxon>Pseudomonadota</taxon>
        <taxon>Alphaproteobacteria</taxon>
        <taxon>Hyphomicrobiales</taxon>
        <taxon>Phreatobacteraceae</taxon>
        <taxon>Phreatobacter</taxon>
    </lineage>
</organism>
<protein>
    <submittedName>
        <fullName evidence="2">Uncharacterized protein</fullName>
    </submittedName>
</protein>
<name>A0A2T4ZIQ5_9HYPH</name>
<accession>A0A2T4ZIQ5</accession>
<evidence type="ECO:0000313" key="3">
    <source>
        <dbReference type="Proteomes" id="UP000241808"/>
    </source>
</evidence>
<evidence type="ECO:0000313" key="2">
    <source>
        <dbReference type="EMBL" id="PTM61844.1"/>
    </source>
</evidence>
<dbReference type="RefSeq" id="WP_245901837.1">
    <property type="nucleotide sequence ID" value="NZ_PZZL01000001.1"/>
</dbReference>